<evidence type="ECO:0000256" key="8">
    <source>
        <dbReference type="ARBA" id="ARBA00023224"/>
    </source>
</evidence>
<dbReference type="CDD" id="cd00637">
    <property type="entry name" value="7tm_classA_rhodopsin-like"/>
    <property type="match status" value="1"/>
</dbReference>
<keyword evidence="6" id="KW-0472">Membrane</keyword>
<reference evidence="9" key="1">
    <citation type="submission" date="2022-03" db="EMBL/GenBank/DDBJ databases">
        <authorList>
            <person name="Martin C."/>
        </authorList>
    </citation>
    <scope>NUCLEOTIDE SEQUENCE</scope>
</reference>
<dbReference type="Proteomes" id="UP000749559">
    <property type="component" value="Unassembled WGS sequence"/>
</dbReference>
<dbReference type="AlphaFoldDB" id="A0A8J1TEB5"/>
<keyword evidence="4" id="KW-1133">Transmembrane helix</keyword>
<dbReference type="PANTHER" id="PTHR24249">
    <property type="entry name" value="HISTAMINE RECEPTOR-RELATED G-PROTEIN COUPLED RECEPTOR"/>
    <property type="match status" value="1"/>
</dbReference>
<dbReference type="InterPro" id="IPR000276">
    <property type="entry name" value="GPCR_Rhodpsn"/>
</dbReference>
<dbReference type="Gene3D" id="1.20.1070.10">
    <property type="entry name" value="Rhodopsin 7-helix transmembrane proteins"/>
    <property type="match status" value="1"/>
</dbReference>
<name>A0A8J1TEB5_OWEFU</name>
<evidence type="ECO:0000256" key="6">
    <source>
        <dbReference type="ARBA" id="ARBA00023136"/>
    </source>
</evidence>
<protein>
    <submittedName>
        <fullName evidence="9">Uncharacterized protein</fullName>
    </submittedName>
</protein>
<keyword evidence="7" id="KW-0675">Receptor</keyword>
<gene>
    <name evidence="9" type="ORF">OFUS_LOCUS22375</name>
</gene>
<evidence type="ECO:0000256" key="7">
    <source>
        <dbReference type="ARBA" id="ARBA00023170"/>
    </source>
</evidence>
<evidence type="ECO:0000313" key="10">
    <source>
        <dbReference type="Proteomes" id="UP000749559"/>
    </source>
</evidence>
<evidence type="ECO:0000256" key="2">
    <source>
        <dbReference type="ARBA" id="ARBA00022475"/>
    </source>
</evidence>
<evidence type="ECO:0000256" key="4">
    <source>
        <dbReference type="ARBA" id="ARBA00022989"/>
    </source>
</evidence>
<sequence length="418" mass="48516">MPTTDFTSANWLADENEFNRSNVTTSWANYSDDVQPFTESDIYTWFISSTILCVLSTIANTFSILAIKNIPGKLTGNHILYLNLSIADILGSLASNIEVVTLAFVELWLTSFEDVLSAFKGILYFRVIGFACFILFYSVSAWTLLGFAILRYVAICRSMYYPNIYQRRKILIGIAMIWMLALAVSVPTLCLLKLGDPTEDQFCTTVHYVWPIVFAFISLVIIILYVCVYIESKRAMVRANRMHPGQEYPNHQYKAFVTTLLLLATLALSFLPYIIIRILRLSDRDLKLKFAYYRFIYFLPYINFGSDPIIYASRTRDIREGYSRLWKKIVGCCKRCSRRDTKFERPNETSMELPRYAIGSITRLETYKWRYKDFYKCRPYHDGDSGRQCTFNNTCQRHDVIIFSNKKHSQSVHLPKSV</sequence>
<evidence type="ECO:0000256" key="3">
    <source>
        <dbReference type="ARBA" id="ARBA00022692"/>
    </source>
</evidence>
<comment type="caution">
    <text evidence="9">The sequence shown here is derived from an EMBL/GenBank/DDBJ whole genome shotgun (WGS) entry which is preliminary data.</text>
</comment>
<dbReference type="InterPro" id="IPR050569">
    <property type="entry name" value="TAAR"/>
</dbReference>
<dbReference type="PROSITE" id="PS50262">
    <property type="entry name" value="G_PROTEIN_RECEP_F1_2"/>
    <property type="match status" value="1"/>
</dbReference>
<dbReference type="PANTHER" id="PTHR24249:SF372">
    <property type="entry name" value="G-PROTEIN COUPLED RECEPTORS FAMILY 1 PROFILE DOMAIN-CONTAINING PROTEIN"/>
    <property type="match status" value="1"/>
</dbReference>
<dbReference type="Pfam" id="PF00001">
    <property type="entry name" value="7tm_1"/>
    <property type="match status" value="1"/>
</dbReference>
<keyword evidence="2" id="KW-1003">Cell membrane</keyword>
<keyword evidence="3" id="KW-0812">Transmembrane</keyword>
<keyword evidence="10" id="KW-1185">Reference proteome</keyword>
<comment type="subcellular location">
    <subcellularLocation>
        <location evidence="1">Cell membrane</location>
        <topology evidence="1">Multi-pass membrane protein</topology>
    </subcellularLocation>
</comment>
<dbReference type="PRINTS" id="PR00237">
    <property type="entry name" value="GPCRRHODOPSN"/>
</dbReference>
<dbReference type="SUPFAM" id="SSF81321">
    <property type="entry name" value="Family A G protein-coupled receptor-like"/>
    <property type="match status" value="1"/>
</dbReference>
<accession>A0A8J1TEB5</accession>
<evidence type="ECO:0000313" key="9">
    <source>
        <dbReference type="EMBL" id="CAH1798207.1"/>
    </source>
</evidence>
<dbReference type="EMBL" id="CAIIXF020000011">
    <property type="protein sequence ID" value="CAH1798207.1"/>
    <property type="molecule type" value="Genomic_DNA"/>
</dbReference>
<dbReference type="InterPro" id="IPR017452">
    <property type="entry name" value="GPCR_Rhodpsn_7TM"/>
</dbReference>
<dbReference type="GO" id="GO:0005886">
    <property type="term" value="C:plasma membrane"/>
    <property type="evidence" value="ECO:0007669"/>
    <property type="project" value="UniProtKB-SubCell"/>
</dbReference>
<evidence type="ECO:0000256" key="5">
    <source>
        <dbReference type="ARBA" id="ARBA00023040"/>
    </source>
</evidence>
<keyword evidence="5" id="KW-0297">G-protein coupled receptor</keyword>
<proteinExistence type="predicted"/>
<keyword evidence="8" id="KW-0807">Transducer</keyword>
<organism evidence="9 10">
    <name type="scientific">Owenia fusiformis</name>
    <name type="common">Polychaete worm</name>
    <dbReference type="NCBI Taxonomy" id="6347"/>
    <lineage>
        <taxon>Eukaryota</taxon>
        <taxon>Metazoa</taxon>
        <taxon>Spiralia</taxon>
        <taxon>Lophotrochozoa</taxon>
        <taxon>Annelida</taxon>
        <taxon>Polychaeta</taxon>
        <taxon>Sedentaria</taxon>
        <taxon>Canalipalpata</taxon>
        <taxon>Sabellida</taxon>
        <taxon>Oweniida</taxon>
        <taxon>Oweniidae</taxon>
        <taxon>Owenia</taxon>
    </lineage>
</organism>
<evidence type="ECO:0000256" key="1">
    <source>
        <dbReference type="ARBA" id="ARBA00004651"/>
    </source>
</evidence>
<dbReference type="GO" id="GO:0004930">
    <property type="term" value="F:G protein-coupled receptor activity"/>
    <property type="evidence" value="ECO:0007669"/>
    <property type="project" value="UniProtKB-KW"/>
</dbReference>